<name>A0ABT7E475_9NEIS</name>
<dbReference type="RefSeq" id="WP_284102457.1">
    <property type="nucleotide sequence ID" value="NZ_JARRAF010000032.1"/>
</dbReference>
<protein>
    <submittedName>
        <fullName evidence="1">DUF2310 family Zn-ribbon-containing protein</fullName>
    </submittedName>
</protein>
<dbReference type="Pfam" id="PF10071">
    <property type="entry name" value="DUF2310"/>
    <property type="match status" value="1"/>
</dbReference>
<evidence type="ECO:0000313" key="1">
    <source>
        <dbReference type="EMBL" id="MDK2126143.1"/>
    </source>
</evidence>
<comment type="caution">
    <text evidence="1">The sequence shown here is derived from an EMBL/GenBank/DDBJ whole genome shotgun (WGS) entry which is preliminary data.</text>
</comment>
<evidence type="ECO:0000313" key="2">
    <source>
        <dbReference type="Proteomes" id="UP001172778"/>
    </source>
</evidence>
<keyword evidence="2" id="KW-1185">Reference proteome</keyword>
<organism evidence="1 2">
    <name type="scientific">Parachitinimonas caeni</name>
    <dbReference type="NCBI Taxonomy" id="3031301"/>
    <lineage>
        <taxon>Bacteria</taxon>
        <taxon>Pseudomonadati</taxon>
        <taxon>Pseudomonadota</taxon>
        <taxon>Betaproteobacteria</taxon>
        <taxon>Neisseriales</taxon>
        <taxon>Chitinibacteraceae</taxon>
        <taxon>Parachitinimonas</taxon>
    </lineage>
</organism>
<sequence length="261" mass="29507">MLVVQIECLTANSIERDQWSDLINGYLAALRMNGQICGKEWPILFDSTVETAQRCQIRAYCKTTQALANQHNGSYVRKALGQLAQFGISTTWQILGPDLDGLPVCACTQPSAYVLFTTYLSLEPPVRCLDCWGAVPLYTLPLLPSGEYYELVTWQSDYQSCDALQMNCSILERTVTRELSRPDSALSKQGRALCQTMTTLTGKPFYYYLYRASGRSHASEMKRHCPGCGDPFTPYQQPHQVLDLQCNRCQLFTNIGWNVRR</sequence>
<dbReference type="EMBL" id="JARRAF010000032">
    <property type="protein sequence ID" value="MDK2126143.1"/>
    <property type="molecule type" value="Genomic_DNA"/>
</dbReference>
<accession>A0ABT7E475</accession>
<proteinExistence type="predicted"/>
<dbReference type="InterPro" id="IPR016908">
    <property type="entry name" value="UCP029037"/>
</dbReference>
<reference evidence="1" key="1">
    <citation type="submission" date="2023-03" db="EMBL/GenBank/DDBJ databases">
        <title>Chitinimonas shenzhenensis gen. nov., sp. nov., a novel member of family Burkholderiaceae isolated from activated sludge collected in Shen Zhen, China.</title>
        <authorList>
            <person name="Wang X."/>
        </authorList>
    </citation>
    <scope>NUCLEOTIDE SEQUENCE</scope>
    <source>
        <strain evidence="1">DQS-5</strain>
    </source>
</reference>
<gene>
    <name evidence="1" type="ORF">PZA18_19040</name>
</gene>
<dbReference type="Proteomes" id="UP001172778">
    <property type="component" value="Unassembled WGS sequence"/>
</dbReference>